<evidence type="ECO:0000259" key="8">
    <source>
        <dbReference type="PROSITE" id="PS50928"/>
    </source>
</evidence>
<reference evidence="10" key="1">
    <citation type="submission" date="2016-01" db="EMBL/GenBank/DDBJ databases">
        <authorList>
            <person name="Peeters C."/>
        </authorList>
    </citation>
    <scope>NUCLEOTIDE SEQUENCE [LARGE SCALE GENOMIC DNA]</scope>
</reference>
<evidence type="ECO:0000256" key="1">
    <source>
        <dbReference type="ARBA" id="ARBA00004651"/>
    </source>
</evidence>
<dbReference type="InterPro" id="IPR035906">
    <property type="entry name" value="MetI-like_sf"/>
</dbReference>
<feature type="transmembrane region" description="Helical" evidence="7">
    <location>
        <begin position="86"/>
        <end position="107"/>
    </location>
</feature>
<dbReference type="Proteomes" id="UP000054740">
    <property type="component" value="Unassembled WGS sequence"/>
</dbReference>
<keyword evidence="4 7" id="KW-0812">Transmembrane</keyword>
<comment type="subcellular location">
    <subcellularLocation>
        <location evidence="1 7">Cell membrane</location>
        <topology evidence="1 7">Multi-pass membrane protein</topology>
    </subcellularLocation>
</comment>
<dbReference type="SUPFAM" id="SSF161098">
    <property type="entry name" value="MetI-like"/>
    <property type="match status" value="1"/>
</dbReference>
<dbReference type="PROSITE" id="PS50928">
    <property type="entry name" value="ABC_TM1"/>
    <property type="match status" value="1"/>
</dbReference>
<protein>
    <submittedName>
        <fullName evidence="9">ABC transporter permease</fullName>
    </submittedName>
</protein>
<feature type="transmembrane region" description="Helical" evidence="7">
    <location>
        <begin position="241"/>
        <end position="263"/>
    </location>
</feature>
<proteinExistence type="inferred from homology"/>
<evidence type="ECO:0000256" key="6">
    <source>
        <dbReference type="ARBA" id="ARBA00023136"/>
    </source>
</evidence>
<organism evidence="9 10">
    <name type="scientific">Caballeronia cordobensis</name>
    <name type="common">Burkholderia cordobensis</name>
    <dbReference type="NCBI Taxonomy" id="1353886"/>
    <lineage>
        <taxon>Bacteria</taxon>
        <taxon>Pseudomonadati</taxon>
        <taxon>Pseudomonadota</taxon>
        <taxon>Betaproteobacteria</taxon>
        <taxon>Burkholderiales</taxon>
        <taxon>Burkholderiaceae</taxon>
        <taxon>Caballeronia</taxon>
    </lineage>
</organism>
<dbReference type="GO" id="GO:0010438">
    <property type="term" value="P:cellular response to sulfur starvation"/>
    <property type="evidence" value="ECO:0007669"/>
    <property type="project" value="TreeGrafter"/>
</dbReference>
<evidence type="ECO:0000256" key="4">
    <source>
        <dbReference type="ARBA" id="ARBA00022692"/>
    </source>
</evidence>
<name>A0A158GN26_CABCO</name>
<feature type="domain" description="ABC transmembrane type-1" evidence="8">
    <location>
        <begin position="79"/>
        <end position="259"/>
    </location>
</feature>
<accession>A0A158GN26</accession>
<dbReference type="PANTHER" id="PTHR30151">
    <property type="entry name" value="ALKANE SULFONATE ABC TRANSPORTER-RELATED, MEMBRANE SUBUNIT"/>
    <property type="match status" value="1"/>
</dbReference>
<keyword evidence="10" id="KW-1185">Reference proteome</keyword>
<keyword evidence="6 7" id="KW-0472">Membrane</keyword>
<dbReference type="EMBL" id="FCNY02000005">
    <property type="protein sequence ID" value="SAL33528.1"/>
    <property type="molecule type" value="Genomic_DNA"/>
</dbReference>
<evidence type="ECO:0000256" key="2">
    <source>
        <dbReference type="ARBA" id="ARBA00022448"/>
    </source>
</evidence>
<keyword evidence="5 7" id="KW-1133">Transmembrane helix</keyword>
<gene>
    <name evidence="9" type="ORF">AWB70_02230</name>
</gene>
<evidence type="ECO:0000313" key="10">
    <source>
        <dbReference type="Proteomes" id="UP000054740"/>
    </source>
</evidence>
<dbReference type="GO" id="GO:0055085">
    <property type="term" value="P:transmembrane transport"/>
    <property type="evidence" value="ECO:0007669"/>
    <property type="project" value="InterPro"/>
</dbReference>
<dbReference type="Pfam" id="PF00528">
    <property type="entry name" value="BPD_transp_1"/>
    <property type="match status" value="1"/>
</dbReference>
<dbReference type="Gene3D" id="1.10.3720.10">
    <property type="entry name" value="MetI-like"/>
    <property type="match status" value="1"/>
</dbReference>
<keyword evidence="3" id="KW-1003">Cell membrane</keyword>
<feature type="transmembrane region" description="Helical" evidence="7">
    <location>
        <begin position="208"/>
        <end position="229"/>
    </location>
</feature>
<feature type="transmembrane region" description="Helical" evidence="7">
    <location>
        <begin position="25"/>
        <end position="43"/>
    </location>
</feature>
<comment type="similarity">
    <text evidence="7">Belongs to the binding-protein-dependent transport system permease family.</text>
</comment>
<evidence type="ECO:0000313" key="9">
    <source>
        <dbReference type="EMBL" id="SAL33528.1"/>
    </source>
</evidence>
<dbReference type="CDD" id="cd06261">
    <property type="entry name" value="TM_PBP2"/>
    <property type="match status" value="1"/>
</dbReference>
<dbReference type="GO" id="GO:0005886">
    <property type="term" value="C:plasma membrane"/>
    <property type="evidence" value="ECO:0007669"/>
    <property type="project" value="UniProtKB-SubCell"/>
</dbReference>
<dbReference type="PANTHER" id="PTHR30151:SF25">
    <property type="entry name" value="TAURINE TRANSPORT SYSTEM PERMEASE PROTEIN TAUC"/>
    <property type="match status" value="1"/>
</dbReference>
<feature type="transmembrane region" description="Helical" evidence="7">
    <location>
        <begin position="185"/>
        <end position="202"/>
    </location>
</feature>
<dbReference type="AlphaFoldDB" id="A0A158GN26"/>
<keyword evidence="2 7" id="KW-0813">Transport</keyword>
<evidence type="ECO:0000256" key="7">
    <source>
        <dbReference type="RuleBase" id="RU363032"/>
    </source>
</evidence>
<dbReference type="RefSeq" id="WP_053570247.1">
    <property type="nucleotide sequence ID" value="NZ_FCNY02000005.1"/>
</dbReference>
<sequence length="275" mass="29546">MSSVLVPEAPLAAQAQRRVWARWRGVLLGIAGLTATIALWWLAVTLLAGHNPMAAQFAPQRALEALPALASEDRLFEHIATSLKRIAVGLAWALIVGVPVGFALGRLRWLEQALSPTLQFMRMVSPLSWMPVAVMSLGVGDRAVYFLLAFASVWPLVMSTAAGVGHLDRRWIRLGESLAATRTEMLLHIYVPGIAAHVLTGVRLAIGILWIVLVPAEMLGVSAGLGYLILDTRDRLAYSELTAVILVIGALGFLLDLAARALAARLRGGTADGER</sequence>
<dbReference type="InterPro" id="IPR000515">
    <property type="entry name" value="MetI-like"/>
</dbReference>
<feature type="transmembrane region" description="Helical" evidence="7">
    <location>
        <begin position="143"/>
        <end position="164"/>
    </location>
</feature>
<evidence type="ECO:0000256" key="3">
    <source>
        <dbReference type="ARBA" id="ARBA00022475"/>
    </source>
</evidence>
<evidence type="ECO:0000256" key="5">
    <source>
        <dbReference type="ARBA" id="ARBA00022989"/>
    </source>
</evidence>